<evidence type="ECO:0000259" key="4">
    <source>
        <dbReference type="Pfam" id="PF00465"/>
    </source>
</evidence>
<evidence type="ECO:0000313" key="6">
    <source>
        <dbReference type="EMBL" id="SKC89702.1"/>
    </source>
</evidence>
<dbReference type="InterPro" id="IPR001670">
    <property type="entry name" value="ADH_Fe/GldA"/>
</dbReference>
<evidence type="ECO:0000256" key="3">
    <source>
        <dbReference type="ARBA" id="ARBA00023027"/>
    </source>
</evidence>
<evidence type="ECO:0000256" key="2">
    <source>
        <dbReference type="ARBA" id="ARBA00023002"/>
    </source>
</evidence>
<dbReference type="SUPFAM" id="SSF56796">
    <property type="entry name" value="Dehydroquinate synthase-like"/>
    <property type="match status" value="1"/>
</dbReference>
<keyword evidence="7" id="KW-1185">Reference proteome</keyword>
<dbReference type="FunFam" id="3.40.50.1970:FF:000003">
    <property type="entry name" value="Alcohol dehydrogenase, iron-containing"/>
    <property type="match status" value="1"/>
</dbReference>
<evidence type="ECO:0000313" key="7">
    <source>
        <dbReference type="Proteomes" id="UP000190285"/>
    </source>
</evidence>
<dbReference type="EMBL" id="FUZT01000020">
    <property type="protein sequence ID" value="SKC89702.1"/>
    <property type="molecule type" value="Genomic_DNA"/>
</dbReference>
<organism evidence="6 7">
    <name type="scientific">Maledivibacter halophilus</name>
    <dbReference type="NCBI Taxonomy" id="36842"/>
    <lineage>
        <taxon>Bacteria</taxon>
        <taxon>Bacillati</taxon>
        <taxon>Bacillota</taxon>
        <taxon>Clostridia</taxon>
        <taxon>Peptostreptococcales</taxon>
        <taxon>Caminicellaceae</taxon>
        <taxon>Maledivibacter</taxon>
    </lineage>
</organism>
<reference evidence="6 7" key="1">
    <citation type="submission" date="2017-02" db="EMBL/GenBank/DDBJ databases">
        <authorList>
            <person name="Peterson S.W."/>
        </authorList>
    </citation>
    <scope>NUCLEOTIDE SEQUENCE [LARGE SCALE GENOMIC DNA]</scope>
    <source>
        <strain evidence="6 7">M1</strain>
    </source>
</reference>
<evidence type="ECO:0000259" key="5">
    <source>
        <dbReference type="Pfam" id="PF25137"/>
    </source>
</evidence>
<dbReference type="InterPro" id="IPR018211">
    <property type="entry name" value="ADH_Fe_CS"/>
</dbReference>
<dbReference type="InterPro" id="IPR039697">
    <property type="entry name" value="Alcohol_dehydrogenase_Fe"/>
</dbReference>
<dbReference type="PROSITE" id="PS00913">
    <property type="entry name" value="ADH_IRON_1"/>
    <property type="match status" value="1"/>
</dbReference>
<protein>
    <submittedName>
        <fullName evidence="6">Alcohol dehydrogenase</fullName>
    </submittedName>
</protein>
<keyword evidence="3" id="KW-0520">NAD</keyword>
<accession>A0A1T5MND5</accession>
<feature type="domain" description="Alcohol dehydrogenase iron-type/glycerol dehydrogenase GldA" evidence="4">
    <location>
        <begin position="12"/>
        <end position="182"/>
    </location>
</feature>
<dbReference type="STRING" id="36842.SAMN02194393_05058"/>
<sequence length="387" mass="42761">MKEFQFFLNTLIDFGCGKIKNLCNYIKEYNSKKVVIVTDKNLQDIGLIEPIIDELKKFNIQYSIFNRVEPNPEIHIIDEGASFVKEDSCDMIIALGGGSSIDTAKGIALMAVNEGSVSDYLDGRGENKKKIVNKPLPLIAIPTTSGTGSEVSIYSVITDENTRIKDSLTSPLLYPKAAIVDPQLTLKLPPRVTAHTGLDVLGHALEAYTSSIQNPLTNVWALEAIKLVFENLPKACNEGTKKSRENMAFASVMAGSAMSHCGGTIPHGLGCPLSGHCDLPHGLTVGILQIPMIEYNKEVLKDKLYRVVKYINPNIEITEENAADKLIEMIKDLFTKINVKEILDEKEINKETIEAMIKDAEIHGCTGLNPLPLNYEDIKEIYEKIIK</sequence>
<dbReference type="CDD" id="cd08551">
    <property type="entry name" value="Fe-ADH"/>
    <property type="match status" value="1"/>
</dbReference>
<gene>
    <name evidence="6" type="ORF">SAMN02194393_05058</name>
</gene>
<dbReference type="GO" id="GO:0046872">
    <property type="term" value="F:metal ion binding"/>
    <property type="evidence" value="ECO:0007669"/>
    <property type="project" value="InterPro"/>
</dbReference>
<dbReference type="GO" id="GO:0004022">
    <property type="term" value="F:alcohol dehydrogenase (NAD+) activity"/>
    <property type="evidence" value="ECO:0007669"/>
    <property type="project" value="TreeGrafter"/>
</dbReference>
<dbReference type="Proteomes" id="UP000190285">
    <property type="component" value="Unassembled WGS sequence"/>
</dbReference>
<dbReference type="PANTHER" id="PTHR11496:SF102">
    <property type="entry name" value="ALCOHOL DEHYDROGENASE 4"/>
    <property type="match status" value="1"/>
</dbReference>
<dbReference type="InterPro" id="IPR056798">
    <property type="entry name" value="ADH_Fe_C"/>
</dbReference>
<evidence type="ECO:0000256" key="1">
    <source>
        <dbReference type="ARBA" id="ARBA00007358"/>
    </source>
</evidence>
<dbReference type="RefSeq" id="WP_079495653.1">
    <property type="nucleotide sequence ID" value="NZ_FUZT01000020.1"/>
</dbReference>
<dbReference type="AlphaFoldDB" id="A0A1T5MND5"/>
<dbReference type="Gene3D" id="1.20.1090.10">
    <property type="entry name" value="Dehydroquinate synthase-like - alpha domain"/>
    <property type="match status" value="1"/>
</dbReference>
<feature type="domain" description="Fe-containing alcohol dehydrogenase-like C-terminal" evidence="5">
    <location>
        <begin position="193"/>
        <end position="385"/>
    </location>
</feature>
<dbReference type="Pfam" id="PF25137">
    <property type="entry name" value="ADH_Fe_C"/>
    <property type="match status" value="1"/>
</dbReference>
<proteinExistence type="inferred from homology"/>
<comment type="similarity">
    <text evidence="1">Belongs to the iron-containing alcohol dehydrogenase family.</text>
</comment>
<dbReference type="Gene3D" id="3.40.50.1970">
    <property type="match status" value="1"/>
</dbReference>
<dbReference type="OrthoDB" id="9804734at2"/>
<name>A0A1T5MND5_9FIRM</name>
<dbReference type="Pfam" id="PF00465">
    <property type="entry name" value="Fe-ADH"/>
    <property type="match status" value="1"/>
</dbReference>
<keyword evidence="2" id="KW-0560">Oxidoreductase</keyword>
<dbReference type="PANTHER" id="PTHR11496">
    <property type="entry name" value="ALCOHOL DEHYDROGENASE"/>
    <property type="match status" value="1"/>
</dbReference>